<comment type="caution">
    <text evidence="2">The sequence shown here is derived from an EMBL/GenBank/DDBJ whole genome shotgun (WGS) entry which is preliminary data.</text>
</comment>
<dbReference type="AlphaFoldDB" id="A0A8S9SRN8"/>
<gene>
    <name evidence="2" type="ORF">F2Q69_00036375</name>
</gene>
<sequence length="290" mass="33730">MNRAKHPPTIGVVCESSQRSRLPSQGSTRQEATSLPNHLHRQSRESRSREIFQKIGPRCRPGSAERRPPHNSNDLYEESRSDHESRLTSTSFQKELNRSKKNEKLSHQFPKEKNRHIDKTKQTDILGPTPRKPIEVEFPHGCSIHLENKKLFAPLLIAIRDVLDDVATWARRHEEGTRVLLVLLPQNELSELTKAKEKTFLPIHNHEGDKIPKKVWEDLSKRLPKLRQNLKYWLRDREDKTTRVKERKIGSAVAFSHGFESLMRTGQIKNNFNHGFKVCDRFLAYTTCMV</sequence>
<accession>A0A8S9SRN8</accession>
<feature type="compositionally biased region" description="Polar residues" evidence="1">
    <location>
        <begin position="15"/>
        <end position="36"/>
    </location>
</feature>
<protein>
    <submittedName>
        <fullName evidence="2">Uncharacterized protein</fullName>
    </submittedName>
</protein>
<organism evidence="2 3">
    <name type="scientific">Brassica cretica</name>
    <name type="common">Mustard</name>
    <dbReference type="NCBI Taxonomy" id="69181"/>
    <lineage>
        <taxon>Eukaryota</taxon>
        <taxon>Viridiplantae</taxon>
        <taxon>Streptophyta</taxon>
        <taxon>Embryophyta</taxon>
        <taxon>Tracheophyta</taxon>
        <taxon>Spermatophyta</taxon>
        <taxon>Magnoliopsida</taxon>
        <taxon>eudicotyledons</taxon>
        <taxon>Gunneridae</taxon>
        <taxon>Pentapetalae</taxon>
        <taxon>rosids</taxon>
        <taxon>malvids</taxon>
        <taxon>Brassicales</taxon>
        <taxon>Brassicaceae</taxon>
        <taxon>Brassiceae</taxon>
        <taxon>Brassica</taxon>
    </lineage>
</organism>
<dbReference type="EMBL" id="QGKX02000004">
    <property type="protein sequence ID" value="KAF3602783.1"/>
    <property type="molecule type" value="Genomic_DNA"/>
</dbReference>
<name>A0A8S9SRN8_BRACR</name>
<feature type="region of interest" description="Disordered" evidence="1">
    <location>
        <begin position="1"/>
        <end position="113"/>
    </location>
</feature>
<evidence type="ECO:0000313" key="3">
    <source>
        <dbReference type="Proteomes" id="UP000712600"/>
    </source>
</evidence>
<proteinExistence type="predicted"/>
<evidence type="ECO:0000313" key="2">
    <source>
        <dbReference type="EMBL" id="KAF3602783.1"/>
    </source>
</evidence>
<dbReference type="Proteomes" id="UP000712600">
    <property type="component" value="Unassembled WGS sequence"/>
</dbReference>
<evidence type="ECO:0000256" key="1">
    <source>
        <dbReference type="SAM" id="MobiDB-lite"/>
    </source>
</evidence>
<reference evidence="2" key="1">
    <citation type="submission" date="2019-12" db="EMBL/GenBank/DDBJ databases">
        <title>Genome sequencing and annotation of Brassica cretica.</title>
        <authorList>
            <person name="Studholme D.J."/>
            <person name="Sarris P."/>
        </authorList>
    </citation>
    <scope>NUCLEOTIDE SEQUENCE</scope>
    <source>
        <strain evidence="2">PFS-109/04</strain>
        <tissue evidence="2">Leaf</tissue>
    </source>
</reference>
<feature type="compositionally biased region" description="Basic and acidic residues" evidence="1">
    <location>
        <begin position="42"/>
        <end position="52"/>
    </location>
</feature>
<feature type="compositionally biased region" description="Basic and acidic residues" evidence="1">
    <location>
        <begin position="77"/>
        <end position="86"/>
    </location>
</feature>
<feature type="compositionally biased region" description="Basic and acidic residues" evidence="1">
    <location>
        <begin position="95"/>
        <end position="113"/>
    </location>
</feature>